<reference evidence="2" key="1">
    <citation type="submission" date="2023-04" db="EMBL/GenBank/DDBJ databases">
        <title>Phytophthora fragariaefolia NBRC 109709.</title>
        <authorList>
            <person name="Ichikawa N."/>
            <person name="Sato H."/>
            <person name="Tonouchi N."/>
        </authorList>
    </citation>
    <scope>NUCLEOTIDE SEQUENCE</scope>
    <source>
        <strain evidence="2">NBRC 109709</strain>
    </source>
</reference>
<name>A0A9W7CXU6_9STRA</name>
<comment type="caution">
    <text evidence="2">The sequence shown here is derived from an EMBL/GenBank/DDBJ whole genome shotgun (WGS) entry which is preliminary data.</text>
</comment>
<dbReference type="EMBL" id="BSXT01001478">
    <property type="protein sequence ID" value="GMF42840.1"/>
    <property type="molecule type" value="Genomic_DNA"/>
</dbReference>
<evidence type="ECO:0000313" key="3">
    <source>
        <dbReference type="Proteomes" id="UP001165121"/>
    </source>
</evidence>
<feature type="compositionally biased region" description="Basic and acidic residues" evidence="1">
    <location>
        <begin position="1"/>
        <end position="12"/>
    </location>
</feature>
<accession>A0A9W7CXU6</accession>
<dbReference type="Proteomes" id="UP001165121">
    <property type="component" value="Unassembled WGS sequence"/>
</dbReference>
<keyword evidence="3" id="KW-1185">Reference proteome</keyword>
<feature type="region of interest" description="Disordered" evidence="1">
    <location>
        <begin position="111"/>
        <end position="159"/>
    </location>
</feature>
<dbReference type="OrthoDB" id="129596at2759"/>
<feature type="region of interest" description="Disordered" evidence="1">
    <location>
        <begin position="1"/>
        <end position="46"/>
    </location>
</feature>
<protein>
    <submittedName>
        <fullName evidence="2">Unnamed protein product</fullName>
    </submittedName>
</protein>
<dbReference type="AlphaFoldDB" id="A0A9W7CXU6"/>
<evidence type="ECO:0000256" key="1">
    <source>
        <dbReference type="SAM" id="MobiDB-lite"/>
    </source>
</evidence>
<gene>
    <name evidence="2" type="ORF">Pfra01_001420200</name>
</gene>
<evidence type="ECO:0000313" key="2">
    <source>
        <dbReference type="EMBL" id="GMF42840.1"/>
    </source>
</evidence>
<sequence>MDDMVREARKASTGDGSGGLLTQLEAVKGESVQEEPAHASEGGANVEVSLEVDRVSDSQTPGQDVGLLDELFELAEEKSLSTVQEDAMLEDLNVSRLVSKAEVSTETVQVVESKLTSSPPDLDVRPGWHDVGASDPRWSKTGGEDIRGSRSVALGASSV</sequence>
<proteinExistence type="predicted"/>
<organism evidence="2 3">
    <name type="scientific">Phytophthora fragariaefolia</name>
    <dbReference type="NCBI Taxonomy" id="1490495"/>
    <lineage>
        <taxon>Eukaryota</taxon>
        <taxon>Sar</taxon>
        <taxon>Stramenopiles</taxon>
        <taxon>Oomycota</taxon>
        <taxon>Peronosporomycetes</taxon>
        <taxon>Peronosporales</taxon>
        <taxon>Peronosporaceae</taxon>
        <taxon>Phytophthora</taxon>
    </lineage>
</organism>